<evidence type="ECO:0000256" key="2">
    <source>
        <dbReference type="ARBA" id="ARBA00022553"/>
    </source>
</evidence>
<evidence type="ECO:0000313" key="5">
    <source>
        <dbReference type="EMBL" id="EJT80200.1"/>
    </source>
</evidence>
<feature type="region of interest" description="Disordered" evidence="4">
    <location>
        <begin position="1"/>
        <end position="280"/>
    </location>
</feature>
<dbReference type="FunCoup" id="J3NG10">
    <property type="interactions" value="744"/>
</dbReference>
<accession>J3NG10</accession>
<proteinExistence type="predicted"/>
<keyword evidence="5" id="KW-0687">Ribonucleoprotein</keyword>
<dbReference type="PANTHER" id="PTHR14150:SF12">
    <property type="entry name" value="U3 SMALL NUCLEOLAR RNA-ASSOCIATED PROTEIN 14 HOMOLOG A"/>
    <property type="match status" value="1"/>
</dbReference>
<reference evidence="6" key="4">
    <citation type="journal article" date="2015" name="G3 (Bethesda)">
        <title>Genome sequences of three phytopathogenic species of the Magnaporthaceae family of fungi.</title>
        <authorList>
            <person name="Okagaki L.H."/>
            <person name="Nunes C.C."/>
            <person name="Sailsbery J."/>
            <person name="Clay B."/>
            <person name="Brown D."/>
            <person name="John T."/>
            <person name="Oh Y."/>
            <person name="Young N."/>
            <person name="Fitzgerald M."/>
            <person name="Haas B.J."/>
            <person name="Zeng Q."/>
            <person name="Young S."/>
            <person name="Adiconis X."/>
            <person name="Fan L."/>
            <person name="Levin J.Z."/>
            <person name="Mitchell T.K."/>
            <person name="Okubara P.A."/>
            <person name="Farman M.L."/>
            <person name="Kohn L.M."/>
            <person name="Birren B."/>
            <person name="Ma L.-J."/>
            <person name="Dean R.A."/>
        </authorList>
    </citation>
    <scope>NUCLEOTIDE SEQUENCE</scope>
    <source>
        <strain evidence="6">R3-111a-1</strain>
    </source>
</reference>
<keyword evidence="2" id="KW-0597">Phosphoprotein</keyword>
<feature type="compositionally biased region" description="Acidic residues" evidence="4">
    <location>
        <begin position="173"/>
        <end position="189"/>
    </location>
</feature>
<feature type="compositionally biased region" description="Acidic residues" evidence="4">
    <location>
        <begin position="478"/>
        <end position="492"/>
    </location>
</feature>
<evidence type="ECO:0000256" key="3">
    <source>
        <dbReference type="ARBA" id="ARBA00023242"/>
    </source>
</evidence>
<dbReference type="HOGENOM" id="CLU_003783_0_0_1"/>
<name>J3NG10_GAET3</name>
<keyword evidence="7" id="KW-1185">Reference proteome</keyword>
<dbReference type="VEuPathDB" id="FungiDB:GGTG_00203"/>
<dbReference type="InterPro" id="IPR006709">
    <property type="entry name" value="SSU_processome_Utp14"/>
</dbReference>
<reference evidence="7" key="1">
    <citation type="submission" date="2010-07" db="EMBL/GenBank/DDBJ databases">
        <title>The genome sequence of Gaeumannomyces graminis var. tritici strain R3-111a-1.</title>
        <authorList>
            <consortium name="The Broad Institute Genome Sequencing Platform"/>
            <person name="Ma L.-J."/>
            <person name="Dead R."/>
            <person name="Young S."/>
            <person name="Zeng Q."/>
            <person name="Koehrsen M."/>
            <person name="Alvarado L."/>
            <person name="Berlin A."/>
            <person name="Chapman S.B."/>
            <person name="Chen Z."/>
            <person name="Freedman E."/>
            <person name="Gellesch M."/>
            <person name="Goldberg J."/>
            <person name="Griggs A."/>
            <person name="Gujja S."/>
            <person name="Heilman E.R."/>
            <person name="Heiman D."/>
            <person name="Hepburn T."/>
            <person name="Howarth C."/>
            <person name="Jen D."/>
            <person name="Larson L."/>
            <person name="Mehta T."/>
            <person name="Neiman D."/>
            <person name="Pearson M."/>
            <person name="Roberts A."/>
            <person name="Saif S."/>
            <person name="Shea T."/>
            <person name="Shenoy N."/>
            <person name="Sisk P."/>
            <person name="Stolte C."/>
            <person name="Sykes S."/>
            <person name="Walk T."/>
            <person name="White J."/>
            <person name="Yandava C."/>
            <person name="Haas B."/>
            <person name="Nusbaum C."/>
            <person name="Birren B."/>
        </authorList>
    </citation>
    <scope>NUCLEOTIDE SEQUENCE [LARGE SCALE GENOMIC DNA]</scope>
    <source>
        <strain evidence="7">R3-111a-1</strain>
    </source>
</reference>
<dbReference type="RefSeq" id="XP_009216209.1">
    <property type="nucleotide sequence ID" value="XM_009217945.1"/>
</dbReference>
<protein>
    <submittedName>
        <fullName evidence="5">Small nucleolar ribonucleoprotein complex subunit Utp14</fullName>
    </submittedName>
</protein>
<dbReference type="Pfam" id="PF04615">
    <property type="entry name" value="Utp14"/>
    <property type="match status" value="1"/>
</dbReference>
<feature type="compositionally biased region" description="Acidic residues" evidence="4">
    <location>
        <begin position="108"/>
        <end position="119"/>
    </location>
</feature>
<feature type="region of interest" description="Disordered" evidence="4">
    <location>
        <begin position="819"/>
        <end position="853"/>
    </location>
</feature>
<evidence type="ECO:0000313" key="6">
    <source>
        <dbReference type="EnsemblFungi" id="EJT80200"/>
    </source>
</evidence>
<dbReference type="Proteomes" id="UP000006039">
    <property type="component" value="Unassembled WGS sequence"/>
</dbReference>
<feature type="compositionally biased region" description="Basic and acidic residues" evidence="4">
    <location>
        <begin position="575"/>
        <end position="586"/>
    </location>
</feature>
<feature type="compositionally biased region" description="Polar residues" evidence="4">
    <location>
        <begin position="661"/>
        <end position="671"/>
    </location>
</feature>
<evidence type="ECO:0000313" key="7">
    <source>
        <dbReference type="Proteomes" id="UP000006039"/>
    </source>
</evidence>
<organism evidence="5">
    <name type="scientific">Gaeumannomyces tritici (strain R3-111a-1)</name>
    <name type="common">Wheat and barley take-all root rot fungus</name>
    <name type="synonym">Gaeumannomyces graminis var. tritici</name>
    <dbReference type="NCBI Taxonomy" id="644352"/>
    <lineage>
        <taxon>Eukaryota</taxon>
        <taxon>Fungi</taxon>
        <taxon>Dikarya</taxon>
        <taxon>Ascomycota</taxon>
        <taxon>Pezizomycotina</taxon>
        <taxon>Sordariomycetes</taxon>
        <taxon>Sordariomycetidae</taxon>
        <taxon>Magnaporthales</taxon>
        <taxon>Magnaporthaceae</taxon>
        <taxon>Gaeumannomyces</taxon>
    </lineage>
</organism>
<reference evidence="6" key="5">
    <citation type="submission" date="2018-04" db="UniProtKB">
        <authorList>
            <consortium name="EnsemblFungi"/>
        </authorList>
    </citation>
    <scope>IDENTIFICATION</scope>
    <source>
        <strain evidence="6">R3-111a-1</strain>
    </source>
</reference>
<dbReference type="EMBL" id="GL385395">
    <property type="protein sequence ID" value="EJT80200.1"/>
    <property type="molecule type" value="Genomic_DNA"/>
</dbReference>
<dbReference type="PANTHER" id="PTHR14150">
    <property type="entry name" value="U3 SMALL NUCLEOLAR RNA-ASSOCIATED PROTEIN 14"/>
    <property type="match status" value="1"/>
</dbReference>
<feature type="compositionally biased region" description="Gly residues" evidence="4">
    <location>
        <begin position="769"/>
        <end position="781"/>
    </location>
</feature>
<dbReference type="EnsemblFungi" id="EJT80200">
    <property type="protein sequence ID" value="EJT80200"/>
    <property type="gene ID" value="GGTG_00203"/>
</dbReference>
<sequence>MPGRQSHGRPLLGKANGKGNGKQPQKGKAGSRAAALDAFALAAKDIPTKSGIRGTRARDLDFEPNQRKRPRGGGDRDEGDGDDDDGDDDDDDDDNARPRNKRARNGGDDDDEFGSDSDGNEWRIGVDEDDDSELDSDEAFGESDEERFDGFTFRGSSSSKKQVKKKSRKAENSDDDEEEEDEEDNDDDGSSLGEDAIDLAQALDQVSDDDDDDDDDDEGSADNTESGSEDDGDDSSQESSLSDDDLDVDDGDPSKLDVLQSLAAGFAGNGDDNDTPMANTKTKVELKDLALFGVKDSNIKKSLKLMNKEEKAAAKPGTSQKLDVPLARRQQDKLLRTAAAEKANKTLDRWQDTVKHNRRAEHLVFPLPDTLHDAGLDKGELAPLDGKSAGNELEQTIISIMEESGLGPSSKPKGGEDGEGGEGESGVSREEMQEIWARRRREREEKSREQARAARIKKIKSKAYRRVHRRERQKLEAEMDEEGGAADSEEEREAQHQQRALERVGAKHRDSKWAKSAKRAGLAAWDEGVRTGLAEMARRDEELRRRVEGKAVGGRADGGEDDDDDSGSEAASGSEDERNERRRLLQELEQAEAEQDGPHSNLMKMKFMQRAEAVRKQANDALVAQIRRELNSDEEDGDEDEEDAGEVGRRTYGVPDARGPKTNTSAPQAGTIQALKSALKKTGVSGSAAAASSSIPQGAEAIPGIAGSWSRPGAVRKADGGSSKGKKGSGVGKDDPTIDLSNSLVSGAAKASEKAARKSPPPRARGAQASGGGGGGGGESGPGSEDDVDVHLPLQIRDRELADRAFAGDDVVGAFEREKAAVESEDDDKVVDNTLPGWGSWGGEGVSNRQRKKGNNAKFLAKIEGVKKKDRKDAKLERVIISEKRVRKNDKYLAAQLPHVFENKDQYERSLRLPVGPEWTTKQTFQDATKPKILIKQGIIAPMAKPMAR</sequence>
<dbReference type="eggNOG" id="KOG2172">
    <property type="taxonomic scope" value="Eukaryota"/>
</dbReference>
<feature type="compositionally biased region" description="Low complexity" evidence="4">
    <location>
        <begin position="10"/>
        <end position="43"/>
    </location>
</feature>
<feature type="compositionally biased region" description="Acidic residues" evidence="4">
    <location>
        <begin position="632"/>
        <end position="645"/>
    </location>
</feature>
<gene>
    <name evidence="6" type="primary">20340661</name>
    <name evidence="5" type="ORF">GGTG_00203</name>
</gene>
<dbReference type="GeneID" id="20340661"/>
<feature type="compositionally biased region" description="Acidic residues" evidence="4">
    <location>
        <begin position="127"/>
        <end position="147"/>
    </location>
</feature>
<feature type="compositionally biased region" description="Basic and acidic residues" evidence="4">
    <location>
        <begin position="442"/>
        <end position="452"/>
    </location>
</feature>
<feature type="compositionally biased region" description="Acidic residues" evidence="4">
    <location>
        <begin position="77"/>
        <end position="94"/>
    </location>
</feature>
<dbReference type="AlphaFoldDB" id="J3NG10"/>
<feature type="compositionally biased region" description="Basic and acidic residues" evidence="4">
    <location>
        <begin position="536"/>
        <end position="549"/>
    </location>
</feature>
<feature type="region of interest" description="Disordered" evidence="4">
    <location>
        <begin position="401"/>
        <end position="794"/>
    </location>
</feature>
<feature type="compositionally biased region" description="Basic residues" evidence="4">
    <location>
        <begin position="454"/>
        <end position="472"/>
    </location>
</feature>
<comment type="subcellular location">
    <subcellularLocation>
        <location evidence="1">Nucleus</location>
        <location evidence="1">Nucleolus</location>
    </subcellularLocation>
</comment>
<feature type="compositionally biased region" description="Acidic residues" evidence="4">
    <location>
        <begin position="227"/>
        <end position="251"/>
    </location>
</feature>
<feature type="compositionally biased region" description="Acidic residues" evidence="4">
    <location>
        <begin position="206"/>
        <end position="220"/>
    </location>
</feature>
<dbReference type="STRING" id="644352.J3NG10"/>
<evidence type="ECO:0000256" key="4">
    <source>
        <dbReference type="SAM" id="MobiDB-lite"/>
    </source>
</evidence>
<dbReference type="GO" id="GO:0032040">
    <property type="term" value="C:small-subunit processome"/>
    <property type="evidence" value="ECO:0007669"/>
    <property type="project" value="InterPro"/>
</dbReference>
<evidence type="ECO:0000256" key="1">
    <source>
        <dbReference type="ARBA" id="ARBA00004604"/>
    </source>
</evidence>
<feature type="compositionally biased region" description="Basic and acidic residues" evidence="4">
    <location>
        <begin position="493"/>
        <end position="513"/>
    </location>
</feature>
<reference evidence="5" key="3">
    <citation type="submission" date="2010-09" db="EMBL/GenBank/DDBJ databases">
        <title>Annotation of Gaeumannomyces graminis var. tritici R3-111a-1.</title>
        <authorList>
            <consortium name="The Broad Institute Genome Sequencing Platform"/>
            <person name="Ma L.-J."/>
            <person name="Dead R."/>
            <person name="Young S.K."/>
            <person name="Zeng Q."/>
            <person name="Gargeya S."/>
            <person name="Fitzgerald M."/>
            <person name="Haas B."/>
            <person name="Abouelleil A."/>
            <person name="Alvarado L."/>
            <person name="Arachchi H.M."/>
            <person name="Berlin A."/>
            <person name="Brown A."/>
            <person name="Chapman S.B."/>
            <person name="Chen Z."/>
            <person name="Dunbar C."/>
            <person name="Freedman E."/>
            <person name="Gearin G."/>
            <person name="Gellesch M."/>
            <person name="Goldberg J."/>
            <person name="Griggs A."/>
            <person name="Gujja S."/>
            <person name="Heiman D."/>
            <person name="Howarth C."/>
            <person name="Larson L."/>
            <person name="Lui A."/>
            <person name="MacDonald P.J.P."/>
            <person name="Mehta T."/>
            <person name="Montmayeur A."/>
            <person name="Murphy C."/>
            <person name="Neiman D."/>
            <person name="Pearson M."/>
            <person name="Priest M."/>
            <person name="Roberts A."/>
            <person name="Saif S."/>
            <person name="Shea T."/>
            <person name="Shenoy N."/>
            <person name="Sisk P."/>
            <person name="Stolte C."/>
            <person name="Sykes S."/>
            <person name="Yandava C."/>
            <person name="Wortman J."/>
            <person name="Nusbaum C."/>
            <person name="Birren B."/>
        </authorList>
    </citation>
    <scope>NUCLEOTIDE SEQUENCE</scope>
    <source>
        <strain evidence="5">R3-111a-1</strain>
    </source>
</reference>
<dbReference type="GO" id="GO:0006364">
    <property type="term" value="P:rRNA processing"/>
    <property type="evidence" value="ECO:0007669"/>
    <property type="project" value="InterPro"/>
</dbReference>
<keyword evidence="3" id="KW-0539">Nucleus</keyword>
<reference evidence="5" key="2">
    <citation type="submission" date="2010-07" db="EMBL/GenBank/DDBJ databases">
        <authorList>
            <consortium name="The Broad Institute Genome Sequencing Platform"/>
            <consortium name="Broad Institute Genome Sequencing Center for Infectious Disease"/>
            <person name="Ma L.-J."/>
            <person name="Dead R."/>
            <person name="Young S."/>
            <person name="Zeng Q."/>
            <person name="Koehrsen M."/>
            <person name="Alvarado L."/>
            <person name="Berlin A."/>
            <person name="Chapman S.B."/>
            <person name="Chen Z."/>
            <person name="Freedman E."/>
            <person name="Gellesch M."/>
            <person name="Goldberg J."/>
            <person name="Griggs A."/>
            <person name="Gujja S."/>
            <person name="Heilman E.R."/>
            <person name="Heiman D."/>
            <person name="Hepburn T."/>
            <person name="Howarth C."/>
            <person name="Jen D."/>
            <person name="Larson L."/>
            <person name="Mehta T."/>
            <person name="Neiman D."/>
            <person name="Pearson M."/>
            <person name="Roberts A."/>
            <person name="Saif S."/>
            <person name="Shea T."/>
            <person name="Shenoy N."/>
            <person name="Sisk P."/>
            <person name="Stolte C."/>
            <person name="Sykes S."/>
            <person name="Walk T."/>
            <person name="White J."/>
            <person name="Yandava C."/>
            <person name="Haas B."/>
            <person name="Nusbaum C."/>
            <person name="Birren B."/>
        </authorList>
    </citation>
    <scope>NUCLEOTIDE SEQUENCE</scope>
    <source>
        <strain evidence="5">R3-111a-1</strain>
    </source>
</reference>
<feature type="compositionally biased region" description="Basic and acidic residues" evidence="4">
    <location>
        <begin position="56"/>
        <end position="76"/>
    </location>
</feature>
<dbReference type="OrthoDB" id="277439at2759"/>